<sequence length="249" mass="27281">MFKLTTAFIAAAALLSATAQADPLQCHMQAFNANIISVDAYSANDLSDKHAPLGASGYFADVTLTGKYHQDVFDARHWLTMRHSGTDCRNVKGTDSKVCNIDYVENQPGNSCAQVTQRSHLLGWSSGKALDISATAPNAPVHFRASLAPSLQTWWTGLPNTCAVQRYNAPHNPYKIVTLTASGMHTWTKLVIMLDAPEPSFFKSWSCEYNDSLSPVVGNIQVSEDGKTYTLTNVKYQPILYSANEENKS</sequence>
<reference evidence="2 3" key="1">
    <citation type="journal article" date="2006" name="Nature">
        <title>Insights from the genome of the biotrophic fungal plant pathogen Ustilago maydis.</title>
        <authorList>
            <person name="Kamper J."/>
            <person name="Kahmann R."/>
            <person name="Bolker M."/>
            <person name="Ma L.J."/>
            <person name="Brefort T."/>
            <person name="Saville B.J."/>
            <person name="Banuett F."/>
            <person name="Kronstad J.W."/>
            <person name="Gold S.E."/>
            <person name="Muller O."/>
            <person name="Perlin M.H."/>
            <person name="Wosten H.A."/>
            <person name="de Vries R."/>
            <person name="Ruiz-Herrera J."/>
            <person name="Reynaga-Pena C.G."/>
            <person name="Snetselaar K."/>
            <person name="McCann M."/>
            <person name="Perez-Martin J."/>
            <person name="Feldbrugge M."/>
            <person name="Basse C.W."/>
            <person name="Steinberg G."/>
            <person name="Ibeas J.I."/>
            <person name="Holloman W."/>
            <person name="Guzman P."/>
            <person name="Farman M."/>
            <person name="Stajich J.E."/>
            <person name="Sentandreu R."/>
            <person name="Gonzalez-Prieto J.M."/>
            <person name="Kennell J.C."/>
            <person name="Molina L."/>
            <person name="Schirawski J."/>
            <person name="Mendoza-Mendoza A."/>
            <person name="Greilinger D."/>
            <person name="Munch K."/>
            <person name="Rossel N."/>
            <person name="Scherer M."/>
            <person name="Vranes M."/>
            <person name="Ladendorf O."/>
            <person name="Vincon V."/>
            <person name="Fuchs U."/>
            <person name="Sandrock B."/>
            <person name="Meng S."/>
            <person name="Ho E.C."/>
            <person name="Cahill M.J."/>
            <person name="Boyce K.J."/>
            <person name="Klose J."/>
            <person name="Klosterman S.J."/>
            <person name="Deelstra H.J."/>
            <person name="Ortiz-Castellanos L."/>
            <person name="Li W."/>
            <person name="Sanchez-Alonso P."/>
            <person name="Schreier P.H."/>
            <person name="Hauser-Hahn I."/>
            <person name="Vaupel M."/>
            <person name="Koopmann E."/>
            <person name="Friedrich G."/>
            <person name="Voss H."/>
            <person name="Schluter T."/>
            <person name="Margolis J."/>
            <person name="Platt D."/>
            <person name="Swimmer C."/>
            <person name="Gnirke A."/>
            <person name="Chen F."/>
            <person name="Vysotskaia V."/>
            <person name="Mannhaupt G."/>
            <person name="Guldener U."/>
            <person name="Munsterkotter M."/>
            <person name="Haase D."/>
            <person name="Oesterheld M."/>
            <person name="Mewes H.W."/>
            <person name="Mauceli E.W."/>
            <person name="DeCaprio D."/>
            <person name="Wade C.M."/>
            <person name="Butler J."/>
            <person name="Young S."/>
            <person name="Jaffe D.B."/>
            <person name="Calvo S."/>
            <person name="Nusbaum C."/>
            <person name="Galagan J."/>
            <person name="Birren B.W."/>
        </authorList>
    </citation>
    <scope>NUCLEOTIDE SEQUENCE [LARGE SCALE GENOMIC DNA]</scope>
    <source>
        <strain evidence="3">DSM 14603 / FGSC 9021 / UM521</strain>
    </source>
</reference>
<dbReference type="Proteomes" id="UP000000561">
    <property type="component" value="Chromosome 1"/>
</dbReference>
<dbReference type="PDB" id="9H9S">
    <property type="method" value="X-ray"/>
    <property type="resolution" value="2.01 A"/>
    <property type="chains" value="A=23-249"/>
</dbReference>
<gene>
    <name evidence="2" type="ORF">UMAG_00027</name>
</gene>
<keyword evidence="1" id="KW-0732">Signal</keyword>
<feature type="signal peptide" evidence="1">
    <location>
        <begin position="1"/>
        <end position="21"/>
    </location>
</feature>
<dbReference type="GeneID" id="23561438"/>
<dbReference type="InParanoid" id="A0A0D1E6R1"/>
<evidence type="ECO:0007829" key="4">
    <source>
        <dbReference type="PDB" id="9H9S"/>
    </source>
</evidence>
<dbReference type="KEGG" id="uma:UMAG_00027"/>
<dbReference type="RefSeq" id="XP_011386004.1">
    <property type="nucleotide sequence ID" value="XM_011387702.1"/>
</dbReference>
<dbReference type="AlphaFoldDB" id="A0A0D1E6R1"/>
<evidence type="ECO:0000256" key="1">
    <source>
        <dbReference type="SAM" id="SignalP"/>
    </source>
</evidence>
<dbReference type="EMBL" id="CM003140">
    <property type="protein sequence ID" value="KIS71584.1"/>
    <property type="molecule type" value="Genomic_DNA"/>
</dbReference>
<dbReference type="STRING" id="237631.A0A0D1E6R1"/>
<proteinExistence type="evidence at protein level"/>
<feature type="disulfide bond" evidence="4">
    <location>
        <begin position="26"/>
        <end position="207"/>
    </location>
</feature>
<keyword evidence="4" id="KW-0002">3D-structure</keyword>
<evidence type="ECO:0000313" key="3">
    <source>
        <dbReference type="Proteomes" id="UP000000561"/>
    </source>
</evidence>
<feature type="disulfide bond" evidence="4">
    <location>
        <begin position="88"/>
        <end position="112"/>
    </location>
</feature>
<evidence type="ECO:0000313" key="2">
    <source>
        <dbReference type="EMBL" id="KIS71584.1"/>
    </source>
</evidence>
<name>A0A0D1E6R1_MYCMD</name>
<organism evidence="2 3">
    <name type="scientific">Mycosarcoma maydis</name>
    <name type="common">Corn smut fungus</name>
    <name type="synonym">Ustilago maydis</name>
    <dbReference type="NCBI Taxonomy" id="5270"/>
    <lineage>
        <taxon>Eukaryota</taxon>
        <taxon>Fungi</taxon>
        <taxon>Dikarya</taxon>
        <taxon>Basidiomycota</taxon>
        <taxon>Ustilaginomycotina</taxon>
        <taxon>Ustilaginomycetes</taxon>
        <taxon>Ustilaginales</taxon>
        <taxon>Ustilaginaceae</taxon>
        <taxon>Mycosarcoma</taxon>
    </lineage>
</organism>
<keyword evidence="3" id="KW-1185">Reference proteome</keyword>
<feature type="chain" id="PRO_5002245226" evidence="1">
    <location>
        <begin position="22"/>
        <end position="249"/>
    </location>
</feature>
<dbReference type="eggNOG" id="ENOG502TAD4">
    <property type="taxonomic scope" value="Eukaryota"/>
</dbReference>
<protein>
    <submittedName>
        <fullName evidence="2">Uncharacterized protein</fullName>
    </submittedName>
</protein>
<reference evidence="4" key="2">
    <citation type="journal article" date="2025" name="J. Fungi">
        <title>Structural and Functional Analysis of the Lectin-like Protein Llp1 Secreted by &lt;i&gt;Ustilago maydis&lt;/i&gt; upon Infection of Maize.</title>
        <authorList>
            <person name="Christ M."/>
            <person name="Rubio Elizalde I."/>
            <person name="Weiland P."/>
            <person name="Kern A."/>
            <person name="Iwen T."/>
            <person name="Mais C.N."/>
            <person name="Pane-Farre J."/>
            <person name="Kiontke S."/>
            <person name="Altegoer F."/>
            <person name="Freitag J."/>
            <person name="Bange G."/>
        </authorList>
    </citation>
    <scope>X-RAY CRYSTALLOGRAPHY (2.01 ANGSTROMS) OF 23-249</scope>
    <scope>DISULFIDE BONDS</scope>
</reference>
<accession>A0A0D1E6R1</accession>
<dbReference type="OrthoDB" id="2546021at2759"/>
<feature type="disulfide bond" evidence="4">
    <location>
        <begin position="99"/>
        <end position="162"/>
    </location>
</feature>
<dbReference type="VEuPathDB" id="FungiDB:UMAG_00027"/>